<feature type="signal peptide" evidence="1">
    <location>
        <begin position="1"/>
        <end position="24"/>
    </location>
</feature>
<evidence type="ECO:0000256" key="1">
    <source>
        <dbReference type="SAM" id="SignalP"/>
    </source>
</evidence>
<proteinExistence type="predicted"/>
<organism evidence="2 3">
    <name type="scientific">Rhodohalobacter barkolensis</name>
    <dbReference type="NCBI Taxonomy" id="2053187"/>
    <lineage>
        <taxon>Bacteria</taxon>
        <taxon>Pseudomonadati</taxon>
        <taxon>Balneolota</taxon>
        <taxon>Balneolia</taxon>
        <taxon>Balneolales</taxon>
        <taxon>Balneolaceae</taxon>
        <taxon>Rhodohalobacter</taxon>
    </lineage>
</organism>
<accession>A0A2N0VJ16</accession>
<sequence>MRKTIKILILVLAAITFSAADVIAQNFASATMQVKVEVVSGSQISNNQIAEPFLVRNEETTFGDFSMNLPNGVEFITEANESVEMSDGSDQWSMKAEMKINREDDGTVNVKFMTRDNKKEKRTGTTYRGKQVATIQYL</sequence>
<name>A0A2N0VJ16_9BACT</name>
<dbReference type="EMBL" id="PISP01000001">
    <property type="protein sequence ID" value="PKD44181.1"/>
    <property type="molecule type" value="Genomic_DNA"/>
</dbReference>
<dbReference type="OrthoDB" id="9848237at2"/>
<reference evidence="2 3" key="1">
    <citation type="submission" date="2017-11" db="EMBL/GenBank/DDBJ databases">
        <title>Rhodohalobacter 15182 sp. nov., isolated from a salt lake.</title>
        <authorList>
            <person name="Han S."/>
        </authorList>
    </citation>
    <scope>NUCLEOTIDE SEQUENCE [LARGE SCALE GENOMIC DNA]</scope>
    <source>
        <strain evidence="2 3">15182</strain>
    </source>
</reference>
<keyword evidence="3" id="KW-1185">Reference proteome</keyword>
<feature type="chain" id="PRO_5014845376" evidence="1">
    <location>
        <begin position="25"/>
        <end position="138"/>
    </location>
</feature>
<keyword evidence="1" id="KW-0732">Signal</keyword>
<comment type="caution">
    <text evidence="2">The sequence shown here is derived from an EMBL/GenBank/DDBJ whole genome shotgun (WGS) entry which is preliminary data.</text>
</comment>
<dbReference type="RefSeq" id="WP_101071471.1">
    <property type="nucleotide sequence ID" value="NZ_PISP01000001.1"/>
</dbReference>
<protein>
    <submittedName>
        <fullName evidence="2">Uncharacterized protein</fullName>
    </submittedName>
</protein>
<evidence type="ECO:0000313" key="3">
    <source>
        <dbReference type="Proteomes" id="UP000233398"/>
    </source>
</evidence>
<gene>
    <name evidence="2" type="ORF">CWD77_01560</name>
</gene>
<dbReference type="Proteomes" id="UP000233398">
    <property type="component" value="Unassembled WGS sequence"/>
</dbReference>
<evidence type="ECO:0000313" key="2">
    <source>
        <dbReference type="EMBL" id="PKD44181.1"/>
    </source>
</evidence>
<dbReference type="AlphaFoldDB" id="A0A2N0VJ16"/>